<organism evidence="2 3">
    <name type="scientific">Rubroshorea leprosula</name>
    <dbReference type="NCBI Taxonomy" id="152421"/>
    <lineage>
        <taxon>Eukaryota</taxon>
        <taxon>Viridiplantae</taxon>
        <taxon>Streptophyta</taxon>
        <taxon>Embryophyta</taxon>
        <taxon>Tracheophyta</taxon>
        <taxon>Spermatophyta</taxon>
        <taxon>Magnoliopsida</taxon>
        <taxon>eudicotyledons</taxon>
        <taxon>Gunneridae</taxon>
        <taxon>Pentapetalae</taxon>
        <taxon>rosids</taxon>
        <taxon>malvids</taxon>
        <taxon>Malvales</taxon>
        <taxon>Dipterocarpaceae</taxon>
        <taxon>Rubroshorea</taxon>
    </lineage>
</organism>
<name>A0AAV5MEZ6_9ROSI</name>
<comment type="caution">
    <text evidence="2">The sequence shown here is derived from an EMBL/GenBank/DDBJ whole genome shotgun (WGS) entry which is preliminary data.</text>
</comment>
<gene>
    <name evidence="2" type="ORF">SLEP1_g54941</name>
</gene>
<keyword evidence="3" id="KW-1185">Reference proteome</keyword>
<dbReference type="AlphaFoldDB" id="A0AAV5MEZ6"/>
<proteinExistence type="predicted"/>
<feature type="coiled-coil region" evidence="1">
    <location>
        <begin position="434"/>
        <end position="471"/>
    </location>
</feature>
<dbReference type="Pfam" id="PF04842">
    <property type="entry name" value="DUF639"/>
    <property type="match status" value="1"/>
</dbReference>
<dbReference type="Proteomes" id="UP001054252">
    <property type="component" value="Unassembled WGS sequence"/>
</dbReference>
<dbReference type="InterPro" id="IPR006927">
    <property type="entry name" value="DUF639"/>
</dbReference>
<reference evidence="2 3" key="1">
    <citation type="journal article" date="2021" name="Commun. Biol.">
        <title>The genome of Shorea leprosula (Dipterocarpaceae) highlights the ecological relevance of drought in aseasonal tropical rainforests.</title>
        <authorList>
            <person name="Ng K.K.S."/>
            <person name="Kobayashi M.J."/>
            <person name="Fawcett J.A."/>
            <person name="Hatakeyama M."/>
            <person name="Paape T."/>
            <person name="Ng C.H."/>
            <person name="Ang C.C."/>
            <person name="Tnah L.H."/>
            <person name="Lee C.T."/>
            <person name="Nishiyama T."/>
            <person name="Sese J."/>
            <person name="O'Brien M.J."/>
            <person name="Copetti D."/>
            <person name="Mohd Noor M.I."/>
            <person name="Ong R.C."/>
            <person name="Putra M."/>
            <person name="Sireger I.Z."/>
            <person name="Indrioko S."/>
            <person name="Kosugi Y."/>
            <person name="Izuno A."/>
            <person name="Isagi Y."/>
            <person name="Lee S.L."/>
            <person name="Shimizu K.K."/>
        </authorList>
    </citation>
    <scope>NUCLEOTIDE SEQUENCE [LARGE SCALE GENOMIC DNA]</scope>
    <source>
        <strain evidence="2">214</strain>
    </source>
</reference>
<accession>A0AAV5MEZ6</accession>
<dbReference type="PANTHER" id="PTHR31860:SF5">
    <property type="entry name" value="ARGH (DUF639)"/>
    <property type="match status" value="1"/>
</dbReference>
<dbReference type="EMBL" id="BPVZ01000246">
    <property type="protein sequence ID" value="GKV48105.1"/>
    <property type="molecule type" value="Genomic_DNA"/>
</dbReference>
<evidence type="ECO:0000256" key="1">
    <source>
        <dbReference type="SAM" id="Coils"/>
    </source>
</evidence>
<keyword evidence="1" id="KW-0175">Coiled coil</keyword>
<evidence type="ECO:0000313" key="3">
    <source>
        <dbReference type="Proteomes" id="UP001054252"/>
    </source>
</evidence>
<evidence type="ECO:0000313" key="2">
    <source>
        <dbReference type="EMBL" id="GKV48105.1"/>
    </source>
</evidence>
<protein>
    <submittedName>
        <fullName evidence="2">Uncharacterized protein</fullName>
    </submittedName>
</protein>
<sequence>MMMMTKRKHLSSVANDVIHQCAEKLDTSVDKLVREFEAEWMPETGDYSRKLVEFFGSKALITDVCRNVEEKISDPYGSFSKFTFDMMLAWEKPTSEDENTHTESIAKEKEDIKKLTGVSNEQADIPLFYSDLMPLLVDEGPSVGEDAFVWLASLVPLIADVVNARFTFETLTAPTGNQLHFPAYDKYLKEIDQSIKNLKKQSKPKGMELADDEFILHKEGTASTQRVVRHIGGSSWPGRLTLTNYALYFETSGVITYDDALKIDLSKNIDHSVKPIATGPWGAPLFDKAIMYESLELSEGVILEFPEITGSTRRDHWLALVREVISMHQFLSKCNLESSSQAWEMHARTILGIIRLHAAREMLRISIPIPTKFLIFSLCDELPKGDFVLEELAESLKGVNSRHPCSASSILRSMNASVAIVSSKEVDEAHRTSIHDHDDNHTSLETAIDQARKEVREIKDAKASTEGLKEEGISTNVLVLKELLEPLRSVFLWFQEIVEWGKPANTLLAIATTLLIIYKKALFCDTENG</sequence>
<dbReference type="PANTHER" id="PTHR31860">
    <property type="entry name" value="HEAT-INDUCIBLE TRANSCRIPTION REPRESSOR (DUF639)-RELATED"/>
    <property type="match status" value="1"/>
</dbReference>